<evidence type="ECO:0000256" key="1">
    <source>
        <dbReference type="SAM" id="SignalP"/>
    </source>
</evidence>
<sequence>MSKMKLCALCVLLWQFVVPALALDTLALLGTGPSKTLLQDKKPIVAEAKGSVPVNFDAALHVLRHPDFITHVQDAYCELIDEDGTPEFTIQKTSTNTYFYVNRKDERTDITEVVRRETVEGCFDIILYSAGKRFFGAYQALIHIQVLKEGENNSTYVASVYAYPENAFNRFFARHLGVVERYFKKKTGHMSEIVTTITSSLCEEEVQPALRAGFQQGLPAGEAGS</sequence>
<gene>
    <name evidence="2" type="ORF">PDESU_00238</name>
</gene>
<reference evidence="2 3" key="1">
    <citation type="submission" date="2019-04" db="EMBL/GenBank/DDBJ databases">
        <authorList>
            <person name="Van Vliet M D."/>
        </authorList>
    </citation>
    <scope>NUCLEOTIDE SEQUENCE [LARGE SCALE GENOMIC DNA]</scope>
    <source>
        <strain evidence="2 3">F1</strain>
    </source>
</reference>
<keyword evidence="1" id="KW-0732">Signal</keyword>
<dbReference type="AlphaFoldDB" id="A0A6C2TVX4"/>
<feature type="chain" id="PRO_5025499734" description="DUF4468 domain-containing protein" evidence="1">
    <location>
        <begin position="23"/>
        <end position="225"/>
    </location>
</feature>
<dbReference type="EMBL" id="CAAHFG010000001">
    <property type="protein sequence ID" value="VGO11692.1"/>
    <property type="molecule type" value="Genomic_DNA"/>
</dbReference>
<evidence type="ECO:0008006" key="4">
    <source>
        <dbReference type="Google" id="ProtNLM"/>
    </source>
</evidence>
<organism evidence="2 3">
    <name type="scientific">Pontiella desulfatans</name>
    <dbReference type="NCBI Taxonomy" id="2750659"/>
    <lineage>
        <taxon>Bacteria</taxon>
        <taxon>Pseudomonadati</taxon>
        <taxon>Kiritimatiellota</taxon>
        <taxon>Kiritimatiellia</taxon>
        <taxon>Kiritimatiellales</taxon>
        <taxon>Pontiellaceae</taxon>
        <taxon>Pontiella</taxon>
    </lineage>
</organism>
<dbReference type="RefSeq" id="WP_136077432.1">
    <property type="nucleotide sequence ID" value="NZ_CAAHFG010000001.1"/>
</dbReference>
<keyword evidence="3" id="KW-1185">Reference proteome</keyword>
<evidence type="ECO:0000313" key="2">
    <source>
        <dbReference type="EMBL" id="VGO11692.1"/>
    </source>
</evidence>
<proteinExistence type="predicted"/>
<name>A0A6C2TVX4_PONDE</name>
<dbReference type="Proteomes" id="UP000366872">
    <property type="component" value="Unassembled WGS sequence"/>
</dbReference>
<evidence type="ECO:0000313" key="3">
    <source>
        <dbReference type="Proteomes" id="UP000366872"/>
    </source>
</evidence>
<accession>A0A6C2TVX4</accession>
<feature type="signal peptide" evidence="1">
    <location>
        <begin position="1"/>
        <end position="22"/>
    </location>
</feature>
<protein>
    <recommendedName>
        <fullName evidence="4">DUF4468 domain-containing protein</fullName>
    </recommendedName>
</protein>